<dbReference type="VEuPathDB" id="FungiDB:PC110_g18545"/>
<protein>
    <submittedName>
        <fullName evidence="1">Uncharacterized protein</fullName>
    </submittedName>
</protein>
<evidence type="ECO:0000313" key="1">
    <source>
        <dbReference type="EMBL" id="KAG6958608.1"/>
    </source>
</evidence>
<reference evidence="1" key="1">
    <citation type="submission" date="2021-01" db="EMBL/GenBank/DDBJ databases">
        <title>Phytophthora aleatoria, a newly-described species from Pinus radiata is distinct from Phytophthora cactorum isolates based on comparative genomics.</title>
        <authorList>
            <person name="Mcdougal R."/>
            <person name="Panda P."/>
            <person name="Williams N."/>
            <person name="Studholme D.J."/>
        </authorList>
    </citation>
    <scope>NUCLEOTIDE SEQUENCE</scope>
    <source>
        <strain evidence="1">NZFS 3830</strain>
    </source>
</reference>
<organism evidence="1 2">
    <name type="scientific">Phytophthora cactorum</name>
    <dbReference type="NCBI Taxonomy" id="29920"/>
    <lineage>
        <taxon>Eukaryota</taxon>
        <taxon>Sar</taxon>
        <taxon>Stramenopiles</taxon>
        <taxon>Oomycota</taxon>
        <taxon>Peronosporomycetes</taxon>
        <taxon>Peronosporales</taxon>
        <taxon>Peronosporaceae</taxon>
        <taxon>Phytophthora</taxon>
    </lineage>
</organism>
<dbReference type="OrthoDB" id="29661at2759"/>
<dbReference type="Proteomes" id="UP000688947">
    <property type="component" value="Unassembled WGS sequence"/>
</dbReference>
<dbReference type="EMBL" id="JAENGZ010000478">
    <property type="protein sequence ID" value="KAG6958608.1"/>
    <property type="molecule type" value="Genomic_DNA"/>
</dbReference>
<gene>
    <name evidence="1" type="ORF">JG687_00009289</name>
</gene>
<dbReference type="VEuPathDB" id="FungiDB:PC110_g18546"/>
<proteinExistence type="predicted"/>
<dbReference type="AlphaFoldDB" id="A0A8T1UED5"/>
<comment type="caution">
    <text evidence="1">The sequence shown here is derived from an EMBL/GenBank/DDBJ whole genome shotgun (WGS) entry which is preliminary data.</text>
</comment>
<name>A0A8T1UED5_9STRA</name>
<sequence>MFTKTYGYDAVIRLLGTENNIATTGHFTSRLRTELATSWVDTGKTAEDTFTLLKLDKTAYKIFTAPPMHKGTTNPALDLYVAYVRQFNEHAKKTKKKIGLLDMFSKTYGDNGVAKMVEMGTNSADMMPLVALLLLSLFHIAQCMDMLQLRTLSPTTSQQFRVTTATFGAALPRVSNWLQMQPRRADDEPVGLEMDIPVLLVSFQDGNRIDDTASIIGDTAVLVWAFNTEETPWNVSMLFTWMLGVLTVVITGSQSFQQLDLDDSGANDSSKRSDYRIYEWLRAY</sequence>
<accession>A0A8T1UED5</accession>
<evidence type="ECO:0000313" key="2">
    <source>
        <dbReference type="Proteomes" id="UP000688947"/>
    </source>
</evidence>